<dbReference type="InterPro" id="IPR001638">
    <property type="entry name" value="Solute-binding_3/MltF_N"/>
</dbReference>
<organism evidence="5 6">
    <name type="scientific">Nitrincola tibetensis</name>
    <dbReference type="NCBI Taxonomy" id="2219697"/>
    <lineage>
        <taxon>Bacteria</taxon>
        <taxon>Pseudomonadati</taxon>
        <taxon>Pseudomonadota</taxon>
        <taxon>Gammaproteobacteria</taxon>
        <taxon>Oceanospirillales</taxon>
        <taxon>Oceanospirillaceae</taxon>
        <taxon>Nitrincola</taxon>
    </lineage>
</organism>
<dbReference type="Proteomes" id="UP000250744">
    <property type="component" value="Unassembled WGS sequence"/>
</dbReference>
<gene>
    <name evidence="5" type="ORF">DN062_18050</name>
</gene>
<evidence type="ECO:0000313" key="5">
    <source>
        <dbReference type="EMBL" id="RAU16466.1"/>
    </source>
</evidence>
<feature type="chain" id="PRO_5016653323" evidence="3">
    <location>
        <begin position="18"/>
        <end position="261"/>
    </location>
</feature>
<proteinExistence type="inferred from homology"/>
<reference evidence="5 6" key="1">
    <citation type="submission" date="2018-06" db="EMBL/GenBank/DDBJ databases">
        <title>Nitrincola tibetense sp. nov., isolated from Lake XuguoCo on Tibetan Plateau.</title>
        <authorList>
            <person name="Xing P."/>
        </authorList>
    </citation>
    <scope>NUCLEOTIDE SEQUENCE [LARGE SCALE GENOMIC DNA]</scope>
    <source>
        <strain evidence="6">xg18</strain>
    </source>
</reference>
<dbReference type="AlphaFoldDB" id="A0A364NHB8"/>
<comment type="caution">
    <text evidence="5">The sequence shown here is derived from an EMBL/GenBank/DDBJ whole genome shotgun (WGS) entry which is preliminary data.</text>
</comment>
<sequence>MLIIAASLISIANPAMSNPLTAQPEQRNILKVLKADFRHRPPEMLFDERNNQMLSPLKDILEEAAAKIGYSILWTHRPFARSYEELRTGDVDIVPRTVRNQEREEFIAFLGPIAEQNRNILFLVKLGEESKILSYEDLYNLTIGTKRGTAYFDRFNQDIMLQKIESVDDKNMAQMFINGRFDTMVILDRSAIEIALEQLGYNKYSYAHYYYPNEIGNYFGMSRKSPHFHIFDDLNQALLEMRASGRIKEIYAAYNLLSELE</sequence>
<dbReference type="EMBL" id="QKRX01000025">
    <property type="protein sequence ID" value="RAU16466.1"/>
    <property type="molecule type" value="Genomic_DNA"/>
</dbReference>
<accession>A0A364NHB8</accession>
<feature type="domain" description="Solute-binding protein family 3/N-terminal" evidence="4">
    <location>
        <begin position="43"/>
        <end position="258"/>
    </location>
</feature>
<evidence type="ECO:0000313" key="6">
    <source>
        <dbReference type="Proteomes" id="UP000250744"/>
    </source>
</evidence>
<dbReference type="SUPFAM" id="SSF53850">
    <property type="entry name" value="Periplasmic binding protein-like II"/>
    <property type="match status" value="1"/>
</dbReference>
<comment type="similarity">
    <text evidence="1">Belongs to the bacterial solute-binding protein 3 family.</text>
</comment>
<dbReference type="OrthoDB" id="370676at2"/>
<protein>
    <submittedName>
        <fullName evidence="5">Amino acid ABC transporter substrate-binding protein</fullName>
    </submittedName>
</protein>
<dbReference type="PANTHER" id="PTHR35936:SF17">
    <property type="entry name" value="ARGININE-BINDING EXTRACELLULAR PROTEIN ARTP"/>
    <property type="match status" value="1"/>
</dbReference>
<keyword evidence="6" id="KW-1185">Reference proteome</keyword>
<feature type="signal peptide" evidence="3">
    <location>
        <begin position="1"/>
        <end position="17"/>
    </location>
</feature>
<evidence type="ECO:0000256" key="3">
    <source>
        <dbReference type="SAM" id="SignalP"/>
    </source>
</evidence>
<dbReference type="Pfam" id="PF00497">
    <property type="entry name" value="SBP_bac_3"/>
    <property type="match status" value="1"/>
</dbReference>
<dbReference type="SMART" id="SM00062">
    <property type="entry name" value="PBPb"/>
    <property type="match status" value="1"/>
</dbReference>
<evidence type="ECO:0000256" key="2">
    <source>
        <dbReference type="ARBA" id="ARBA00022729"/>
    </source>
</evidence>
<evidence type="ECO:0000259" key="4">
    <source>
        <dbReference type="SMART" id="SM00062"/>
    </source>
</evidence>
<name>A0A364NHB8_9GAMM</name>
<keyword evidence="2 3" id="KW-0732">Signal</keyword>
<dbReference type="PANTHER" id="PTHR35936">
    <property type="entry name" value="MEMBRANE-BOUND LYTIC MUREIN TRANSGLYCOSYLASE F"/>
    <property type="match status" value="1"/>
</dbReference>
<evidence type="ECO:0000256" key="1">
    <source>
        <dbReference type="ARBA" id="ARBA00010333"/>
    </source>
</evidence>
<dbReference type="Gene3D" id="3.40.190.10">
    <property type="entry name" value="Periplasmic binding protein-like II"/>
    <property type="match status" value="2"/>
</dbReference>